<protein>
    <recommendedName>
        <fullName evidence="6">Transport permease protein</fullName>
    </recommendedName>
</protein>
<keyword evidence="4 6" id="KW-0472">Membrane</keyword>
<evidence type="ECO:0000256" key="2">
    <source>
        <dbReference type="ARBA" id="ARBA00022692"/>
    </source>
</evidence>
<organism evidence="8 9">
    <name type="scientific">Thermostaphylospora chromogena</name>
    <dbReference type="NCBI Taxonomy" id="35622"/>
    <lineage>
        <taxon>Bacteria</taxon>
        <taxon>Bacillati</taxon>
        <taxon>Actinomycetota</taxon>
        <taxon>Actinomycetes</taxon>
        <taxon>Streptosporangiales</taxon>
        <taxon>Thermomonosporaceae</taxon>
        <taxon>Thermostaphylospora</taxon>
    </lineage>
</organism>
<dbReference type="PANTHER" id="PTHR43027">
    <property type="entry name" value="DOXORUBICIN RESISTANCE ABC TRANSPORTER PERMEASE PROTEIN DRRC-RELATED"/>
    <property type="match status" value="1"/>
</dbReference>
<keyword evidence="3 6" id="KW-1133">Transmembrane helix</keyword>
<evidence type="ECO:0000256" key="5">
    <source>
        <dbReference type="ARBA" id="ARBA00023251"/>
    </source>
</evidence>
<dbReference type="InterPro" id="IPR000412">
    <property type="entry name" value="ABC_2_transport"/>
</dbReference>
<dbReference type="InterPro" id="IPR052902">
    <property type="entry name" value="ABC-2_transporter"/>
</dbReference>
<dbReference type="Proteomes" id="UP000217103">
    <property type="component" value="Unassembled WGS sequence"/>
</dbReference>
<feature type="transmembrane region" description="Helical" evidence="6">
    <location>
        <begin position="137"/>
        <end position="158"/>
    </location>
</feature>
<feature type="domain" description="ABC transmembrane type-2" evidence="7">
    <location>
        <begin position="17"/>
        <end position="244"/>
    </location>
</feature>
<dbReference type="STRING" id="35622.SAMN04489764_1453"/>
<dbReference type="GO" id="GO:0140359">
    <property type="term" value="F:ABC-type transporter activity"/>
    <property type="evidence" value="ECO:0007669"/>
    <property type="project" value="InterPro"/>
</dbReference>
<feature type="transmembrane region" description="Helical" evidence="6">
    <location>
        <begin position="20"/>
        <end position="39"/>
    </location>
</feature>
<feature type="transmembrane region" description="Helical" evidence="6">
    <location>
        <begin position="100"/>
        <end position="125"/>
    </location>
</feature>
<accession>A0A1H1CFP0</accession>
<feature type="transmembrane region" description="Helical" evidence="6">
    <location>
        <begin position="59"/>
        <end position="80"/>
    </location>
</feature>
<keyword evidence="2 6" id="KW-0812">Transmembrane</keyword>
<proteinExistence type="inferred from homology"/>
<evidence type="ECO:0000313" key="8">
    <source>
        <dbReference type="EMBL" id="SDQ62963.1"/>
    </source>
</evidence>
<dbReference type="RefSeq" id="WP_093258336.1">
    <property type="nucleotide sequence ID" value="NZ_FNKK01000002.1"/>
</dbReference>
<keyword evidence="6" id="KW-1003">Cell membrane</keyword>
<evidence type="ECO:0000259" key="7">
    <source>
        <dbReference type="PROSITE" id="PS51012"/>
    </source>
</evidence>
<dbReference type="PRINTS" id="PR00164">
    <property type="entry name" value="ABC2TRNSPORT"/>
</dbReference>
<dbReference type="AlphaFoldDB" id="A0A1H1CFP0"/>
<evidence type="ECO:0000313" key="9">
    <source>
        <dbReference type="Proteomes" id="UP000217103"/>
    </source>
</evidence>
<keyword evidence="5" id="KW-0046">Antibiotic resistance</keyword>
<dbReference type="GO" id="GO:0046677">
    <property type="term" value="P:response to antibiotic"/>
    <property type="evidence" value="ECO:0007669"/>
    <property type="project" value="UniProtKB-KW"/>
</dbReference>
<gene>
    <name evidence="8" type="ORF">SAMN04489764_1453</name>
</gene>
<reference evidence="8 9" key="1">
    <citation type="submission" date="2016-10" db="EMBL/GenBank/DDBJ databases">
        <authorList>
            <person name="de Groot N.N."/>
        </authorList>
    </citation>
    <scope>NUCLEOTIDE SEQUENCE [LARGE SCALE GENOMIC DNA]</scope>
    <source>
        <strain evidence="8 9">DSM 43794</strain>
    </source>
</reference>
<evidence type="ECO:0000256" key="3">
    <source>
        <dbReference type="ARBA" id="ARBA00022989"/>
    </source>
</evidence>
<dbReference type="PIRSF" id="PIRSF006648">
    <property type="entry name" value="DrrB"/>
    <property type="match status" value="1"/>
</dbReference>
<dbReference type="InterPro" id="IPR047817">
    <property type="entry name" value="ABC2_TM_bact-type"/>
</dbReference>
<dbReference type="PANTHER" id="PTHR43027:SF2">
    <property type="entry name" value="TRANSPORT PERMEASE PROTEIN"/>
    <property type="match status" value="1"/>
</dbReference>
<name>A0A1H1CFP0_9ACTN</name>
<sequence length="244" mass="26094">MSKLFTVEAKLYLRDPVAPFFSLLLPVVLLLALGSIPTLRQVSPELGNMRPVDTYLPGMMSMLAVMTLAFTVLPAALTTYRESGVLRRMSTTPASPAKLLAVHLILIVLVSVLAIAAIVVAGYLVHDVAVPRNLPGFLLVFVLGSASLMAIGLIVAALAPSGKAAPGIGSAVMFPLMFVSGMWFPRETMPEWLQRIGDYLPAVPFGQAMRDTWAGSAPAVHDLVVMAITLVVASLVAARVFRWE</sequence>
<dbReference type="EMBL" id="FNKK01000002">
    <property type="protein sequence ID" value="SDQ62963.1"/>
    <property type="molecule type" value="Genomic_DNA"/>
</dbReference>
<comment type="subcellular location">
    <subcellularLocation>
        <location evidence="6">Cell membrane</location>
        <topology evidence="6">Multi-pass membrane protein</topology>
    </subcellularLocation>
    <subcellularLocation>
        <location evidence="1">Membrane</location>
        <topology evidence="1">Multi-pass membrane protein</topology>
    </subcellularLocation>
</comment>
<feature type="transmembrane region" description="Helical" evidence="6">
    <location>
        <begin position="165"/>
        <end position="184"/>
    </location>
</feature>
<evidence type="ECO:0000256" key="4">
    <source>
        <dbReference type="ARBA" id="ARBA00023136"/>
    </source>
</evidence>
<keyword evidence="6" id="KW-0813">Transport</keyword>
<evidence type="ECO:0000256" key="1">
    <source>
        <dbReference type="ARBA" id="ARBA00004141"/>
    </source>
</evidence>
<dbReference type="PROSITE" id="PS51012">
    <property type="entry name" value="ABC_TM2"/>
    <property type="match status" value="1"/>
</dbReference>
<dbReference type="Pfam" id="PF01061">
    <property type="entry name" value="ABC2_membrane"/>
    <property type="match status" value="1"/>
</dbReference>
<keyword evidence="9" id="KW-1185">Reference proteome</keyword>
<comment type="similarity">
    <text evidence="6">Belongs to the ABC-2 integral membrane protein family.</text>
</comment>
<dbReference type="GO" id="GO:0043190">
    <property type="term" value="C:ATP-binding cassette (ABC) transporter complex"/>
    <property type="evidence" value="ECO:0007669"/>
    <property type="project" value="InterPro"/>
</dbReference>
<feature type="transmembrane region" description="Helical" evidence="6">
    <location>
        <begin position="223"/>
        <end position="241"/>
    </location>
</feature>
<evidence type="ECO:0000256" key="6">
    <source>
        <dbReference type="RuleBase" id="RU361157"/>
    </source>
</evidence>
<dbReference type="InterPro" id="IPR013525">
    <property type="entry name" value="ABC2_TM"/>
</dbReference>
<dbReference type="OrthoDB" id="3217868at2"/>